<feature type="compositionally biased region" description="Acidic residues" evidence="2">
    <location>
        <begin position="1569"/>
        <end position="1587"/>
    </location>
</feature>
<evidence type="ECO:0000256" key="2">
    <source>
        <dbReference type="SAM" id="MobiDB-lite"/>
    </source>
</evidence>
<feature type="region of interest" description="Disordered" evidence="2">
    <location>
        <begin position="1141"/>
        <end position="1195"/>
    </location>
</feature>
<feature type="compositionally biased region" description="Low complexity" evidence="2">
    <location>
        <begin position="683"/>
        <end position="699"/>
    </location>
</feature>
<feature type="compositionally biased region" description="Pro residues" evidence="2">
    <location>
        <begin position="1283"/>
        <end position="1294"/>
    </location>
</feature>
<dbReference type="Proteomes" id="UP001172673">
    <property type="component" value="Unassembled WGS sequence"/>
</dbReference>
<feature type="region of interest" description="Disordered" evidence="2">
    <location>
        <begin position="573"/>
        <end position="998"/>
    </location>
</feature>
<keyword evidence="5" id="KW-1185">Reference proteome</keyword>
<dbReference type="Gene3D" id="1.25.40.990">
    <property type="match status" value="1"/>
</dbReference>
<dbReference type="EMBL" id="JAPDRK010000021">
    <property type="protein sequence ID" value="KAJ9603754.1"/>
    <property type="molecule type" value="Genomic_DNA"/>
</dbReference>
<comment type="caution">
    <text evidence="4">The sequence shown here is derived from an EMBL/GenBank/DDBJ whole genome shotgun (WGS) entry which is preliminary data.</text>
</comment>
<feature type="region of interest" description="Disordered" evidence="2">
    <location>
        <begin position="1238"/>
        <end position="1317"/>
    </location>
</feature>
<feature type="compositionally biased region" description="Low complexity" evidence="2">
    <location>
        <begin position="732"/>
        <end position="756"/>
    </location>
</feature>
<feature type="compositionally biased region" description="Low complexity" evidence="2">
    <location>
        <begin position="813"/>
        <end position="829"/>
    </location>
</feature>
<sequence>MSTPQATRGQRGGSSNRGARGALYQPSRGRGSNRANSTSRGRGRGRGGSNVDGNGNSIAGTSTGAEGLVQKLRENRNNGADSGSDTRGRGRGAVRATPFTPRARGRGRGFANNSKTFNTPREDTSTPSSRANSPPSADKRNLMNAKYAEFQTLKPAREKERAKAIRDGFLADPDKKTSLDKAITPVGTCTDMCPRFERVERIVQNMVDRAEKEHDEEDGKDYPDEDRMVKRFRRSAAGYDEQLPSDIRTPETLKRTLDYLFNQVIGGADRLATVQKFVWDRTRGIRNDFSIQQVTRVEDVKLAVECYERIARFHILSLHQLSNPDNLQEGEHFDSFQEREQLNNTLLSLVYYYDDHRDRVDFPNEAEFRSYMVIFEIASRKADIEDRLQSWPKEILDDERLKTAMKLYAAAGSTTQPQGPLNPLDTAAVAQANGGTFWDVLASKSVPYIMACLTELYFYEVRFSSLDGLWRACKAQSQIQQSRFRDWTVAEVMALLGFDTEEQTMEFCAAFDLSFSSNESGEPYLDPMANSATFLDKSSTPTQQVFSYKYVEKKRYRRTLTAVINGMNVADAVRSGSTESNESEDDQLHPDYEAESDDESMFVPENEPATGTLGSSTFGSSLDPTASSFTPTFGKNTTSSPFFRPATESSFGNPAGAGSFGSTANPGNDQPTQPRTESTFGNASIAGGFGSSTTSSTIGKPVESSGTDSNSKKPLFGSTLTFGNTTTQEPNPAAASSPFGAFGASSAPSVPTTATSGGFGLPTAPSAPTFGQFNPAAKPSQSAAPLFGSNPGSANIPPPSATSESTFKSVFGQPPSQASVPPASAPSQADKSSTNQFSFGGPQSTPPAQSNEITSKPSFFAPSTTSTTFTSQPHSTSSSATEAPSPLFSSAAQVPPTGPSAVGQAPFKPFVTSTELSSETAAIGKTPFKPFLDTKTNLQPSVETTSPAPTEKGPGFSKQSSAKPFSQPPSTSSKPQRSTTPPGSPRQPPAKAVPTQEERHRLAAIVARIGFTQKNGLLNSFIQFALRELLSTVWEQHHRELREAAITSVRERILARKFGLLWRQRAWNNSLNRRAKNRRQMFAETIRAEQARKLRSEEELEEILKATKESQRIQKEVEEAIRAKEQRLSAMSNGAGIVKVAGQKRKSFSGQDMRASTMSSSNGSSSTPGHKRSKTMSTSERSISPPLRASISRPLPHVSIFSRTSTFGRSTSNSDLRKSVAQKLDNTRTDYFRLKAMGIDPDTPIVPDTKKSLALRKQREAEERAASINRANRRARTSSSSQTPPPSMPPPPAPQSRTPEVQHTPSKTTTPALAPVEDDFLKQIREAREAMAEETEWLKQQTGTLEQEIEQEEEFRRSQSSRAASPSSSSGLAKANGYEYLPAEGKPGTRLSRTELRIRQTGAHGLATKPLRSRSEYVPVAMSKRSALKYSHGTNASPGRKRSRNDVEPSDETETAHQAALHALKRPRAANHSQQAVHQKPKPRPAARNGASNPYQLLQSIDPDDEEADDVDDEHDTEELYDDEEEPGQPGAYPSYYQANGSYAEDEEEASDLEDEDEDDHQTRRGPVDEEYQYEDEEDEDEEEEYEYPVLPDLQGQGGYEDEDAATPASHLQISRAASSAPGGSVEEAFVIDDSD</sequence>
<feature type="compositionally biased region" description="Polar residues" evidence="2">
    <location>
        <begin position="718"/>
        <end position="730"/>
    </location>
</feature>
<feature type="compositionally biased region" description="Polar residues" evidence="2">
    <location>
        <begin position="660"/>
        <end position="682"/>
    </location>
</feature>
<evidence type="ECO:0000313" key="4">
    <source>
        <dbReference type="EMBL" id="KAJ9603754.1"/>
    </source>
</evidence>
<feature type="region of interest" description="Disordered" evidence="2">
    <location>
        <begin position="1337"/>
        <end position="1636"/>
    </location>
</feature>
<feature type="coiled-coil region" evidence="1">
    <location>
        <begin position="1086"/>
        <end position="1123"/>
    </location>
</feature>
<feature type="compositionally biased region" description="Acidic residues" evidence="2">
    <location>
        <begin position="1502"/>
        <end position="1527"/>
    </location>
</feature>
<feature type="domain" description="SAC3/GANP/THP3 conserved" evidence="3">
    <location>
        <begin position="192"/>
        <end position="516"/>
    </location>
</feature>
<reference evidence="4" key="1">
    <citation type="submission" date="2022-10" db="EMBL/GenBank/DDBJ databases">
        <title>Culturing micro-colonial fungi from biological soil crusts in the Mojave desert and describing Neophaeococcomyces mojavensis, and introducing the new genera and species Taxawa tesnikishii.</title>
        <authorList>
            <person name="Kurbessoian T."/>
            <person name="Stajich J.E."/>
        </authorList>
    </citation>
    <scope>NUCLEOTIDE SEQUENCE</scope>
    <source>
        <strain evidence="4">TK_41</strain>
    </source>
</reference>
<feature type="compositionally biased region" description="Polar residues" evidence="2">
    <location>
        <begin position="1301"/>
        <end position="1311"/>
    </location>
</feature>
<feature type="compositionally biased region" description="Polar residues" evidence="2">
    <location>
        <begin position="934"/>
        <end position="948"/>
    </location>
</feature>
<keyword evidence="1" id="KW-0175">Coiled coil</keyword>
<feature type="compositionally biased region" description="Low complexity" evidence="2">
    <location>
        <begin position="854"/>
        <end position="886"/>
    </location>
</feature>
<accession>A0AA39CCZ9</accession>
<feature type="compositionally biased region" description="Low complexity" evidence="2">
    <location>
        <begin position="1156"/>
        <end position="1166"/>
    </location>
</feature>
<dbReference type="PANTHER" id="PTHR12436:SF3">
    <property type="entry name" value="GERMINAL-CENTER ASSOCIATED NUCLEAR PROTEIN"/>
    <property type="match status" value="1"/>
</dbReference>
<dbReference type="PANTHER" id="PTHR12436">
    <property type="entry name" value="80 KDA MCM3-ASSOCIATED PROTEIN"/>
    <property type="match status" value="1"/>
</dbReference>
<feature type="compositionally biased region" description="Acidic residues" evidence="2">
    <location>
        <begin position="1544"/>
        <end position="1560"/>
    </location>
</feature>
<proteinExistence type="predicted"/>
<dbReference type="GO" id="GO:0005737">
    <property type="term" value="C:cytoplasm"/>
    <property type="evidence" value="ECO:0007669"/>
    <property type="project" value="TreeGrafter"/>
</dbReference>
<feature type="compositionally biased region" description="Low complexity" evidence="2">
    <location>
        <begin position="610"/>
        <end position="622"/>
    </location>
</feature>
<dbReference type="GO" id="GO:0070390">
    <property type="term" value="C:transcription export complex 2"/>
    <property type="evidence" value="ECO:0007669"/>
    <property type="project" value="TreeGrafter"/>
</dbReference>
<feature type="compositionally biased region" description="Low complexity" evidence="2">
    <location>
        <begin position="13"/>
        <end position="40"/>
    </location>
</feature>
<feature type="compositionally biased region" description="Polar residues" evidence="2">
    <location>
        <begin position="114"/>
        <end position="135"/>
    </location>
</feature>
<name>A0AA39CCZ9_9EURO</name>
<evidence type="ECO:0000313" key="5">
    <source>
        <dbReference type="Proteomes" id="UP001172673"/>
    </source>
</evidence>
<feature type="compositionally biased region" description="Polar residues" evidence="2">
    <location>
        <begin position="1490"/>
        <end position="1499"/>
    </location>
</feature>
<feature type="compositionally biased region" description="Low complexity" evidence="2">
    <location>
        <begin position="1358"/>
        <end position="1370"/>
    </location>
</feature>
<dbReference type="Pfam" id="PF03399">
    <property type="entry name" value="SAC3_GANP"/>
    <property type="match status" value="1"/>
</dbReference>
<evidence type="ECO:0000259" key="3">
    <source>
        <dbReference type="Pfam" id="PF03399"/>
    </source>
</evidence>
<feature type="compositionally biased region" description="Polar residues" evidence="2">
    <location>
        <begin position="957"/>
        <end position="981"/>
    </location>
</feature>
<feature type="compositionally biased region" description="Polar residues" evidence="2">
    <location>
        <begin position="911"/>
        <end position="920"/>
    </location>
</feature>
<dbReference type="InterPro" id="IPR005062">
    <property type="entry name" value="SAC3/GANP/THP3_conserved"/>
</dbReference>
<dbReference type="GO" id="GO:0006406">
    <property type="term" value="P:mRNA export from nucleus"/>
    <property type="evidence" value="ECO:0007669"/>
    <property type="project" value="TreeGrafter"/>
</dbReference>
<gene>
    <name evidence="4" type="primary">SAC3</name>
    <name evidence="4" type="ORF">H2200_011940</name>
</gene>
<protein>
    <submittedName>
        <fullName evidence="4">Actin cytoskeleton and mitosis protein</fullName>
    </submittedName>
</protein>
<feature type="region of interest" description="Disordered" evidence="2">
    <location>
        <begin position="1"/>
        <end position="143"/>
    </location>
</feature>
<dbReference type="InterPro" id="IPR045107">
    <property type="entry name" value="SAC3/GANP/THP3"/>
</dbReference>
<evidence type="ECO:0000256" key="1">
    <source>
        <dbReference type="SAM" id="Coils"/>
    </source>
</evidence>
<feature type="compositionally biased region" description="Polar residues" evidence="2">
    <location>
        <begin position="623"/>
        <end position="652"/>
    </location>
</feature>
<feature type="compositionally biased region" description="Polar residues" evidence="2">
    <location>
        <begin position="830"/>
        <end position="853"/>
    </location>
</feature>
<organism evidence="4 5">
    <name type="scientific">Cladophialophora chaetospira</name>
    <dbReference type="NCBI Taxonomy" id="386627"/>
    <lineage>
        <taxon>Eukaryota</taxon>
        <taxon>Fungi</taxon>
        <taxon>Dikarya</taxon>
        <taxon>Ascomycota</taxon>
        <taxon>Pezizomycotina</taxon>
        <taxon>Eurotiomycetes</taxon>
        <taxon>Chaetothyriomycetidae</taxon>
        <taxon>Chaetothyriales</taxon>
        <taxon>Herpotrichiellaceae</taxon>
        <taxon>Cladophialophora</taxon>
    </lineage>
</organism>